<protein>
    <recommendedName>
        <fullName evidence="4">Biogenesis of lysosome-related organelles complex 1 subunit 6</fullName>
    </recommendedName>
</protein>
<accession>A0A4Y2FHZ1</accession>
<dbReference type="PANTHER" id="PTHR31328">
    <property type="entry name" value="BIOGENESIS OF LYSOSOME-RELATED ORGANELLES COMPLEX 1 SUBUNIT 6"/>
    <property type="match status" value="1"/>
</dbReference>
<feature type="region of interest" description="Disordered" evidence="1">
    <location>
        <begin position="13"/>
        <end position="54"/>
    </location>
</feature>
<feature type="compositionally biased region" description="Basic and acidic residues" evidence="1">
    <location>
        <begin position="34"/>
        <end position="48"/>
    </location>
</feature>
<dbReference type="GO" id="GO:0030133">
    <property type="term" value="C:transport vesicle"/>
    <property type="evidence" value="ECO:0007669"/>
    <property type="project" value="TreeGrafter"/>
</dbReference>
<sequence length="157" mass="17674">MCDILSDTRQCPVISQGDSYSEKEMLAQSSNEDETNKDATPEVLEKPDSNSAVSPQLLEKLSTGVLSLYVEDMKKSSSSLAELTRNQNIVIETLEQENARVSDGLTAYPLDEMFARIKLYHQKALLLKKDMLTIHERTSKLKVKKHLLPICIMCTLQ</sequence>
<evidence type="ECO:0008006" key="4">
    <source>
        <dbReference type="Google" id="ProtNLM"/>
    </source>
</evidence>
<dbReference type="PANTHER" id="PTHR31328:SF2">
    <property type="entry name" value="BIOGENESIS OF LYSOSOME-RELATED ORGANELLES COMPLEX 1 SUBUNIT 6"/>
    <property type="match status" value="1"/>
</dbReference>
<dbReference type="AlphaFoldDB" id="A0A4Y2FHZ1"/>
<evidence type="ECO:0000313" key="2">
    <source>
        <dbReference type="EMBL" id="GBM41190.1"/>
    </source>
</evidence>
<reference evidence="2 3" key="1">
    <citation type="journal article" date="2019" name="Sci. Rep.">
        <title>Orb-weaving spider Araneus ventricosus genome elucidates the spidroin gene catalogue.</title>
        <authorList>
            <person name="Kono N."/>
            <person name="Nakamura H."/>
            <person name="Ohtoshi R."/>
            <person name="Moran D.A.P."/>
            <person name="Shinohara A."/>
            <person name="Yoshida Y."/>
            <person name="Fujiwara M."/>
            <person name="Mori M."/>
            <person name="Tomita M."/>
            <person name="Arakawa K."/>
        </authorList>
    </citation>
    <scope>NUCLEOTIDE SEQUENCE [LARGE SCALE GENOMIC DNA]</scope>
</reference>
<dbReference type="Pfam" id="PF14712">
    <property type="entry name" value="Snapin_Pallidin"/>
    <property type="match status" value="1"/>
</dbReference>
<organism evidence="2 3">
    <name type="scientific">Araneus ventricosus</name>
    <name type="common">Orbweaver spider</name>
    <name type="synonym">Epeira ventricosa</name>
    <dbReference type="NCBI Taxonomy" id="182803"/>
    <lineage>
        <taxon>Eukaryota</taxon>
        <taxon>Metazoa</taxon>
        <taxon>Ecdysozoa</taxon>
        <taxon>Arthropoda</taxon>
        <taxon>Chelicerata</taxon>
        <taxon>Arachnida</taxon>
        <taxon>Araneae</taxon>
        <taxon>Araneomorphae</taxon>
        <taxon>Entelegynae</taxon>
        <taxon>Araneoidea</taxon>
        <taxon>Araneidae</taxon>
        <taxon>Araneus</taxon>
    </lineage>
</organism>
<evidence type="ECO:0000313" key="3">
    <source>
        <dbReference type="Proteomes" id="UP000499080"/>
    </source>
</evidence>
<evidence type="ECO:0000256" key="1">
    <source>
        <dbReference type="SAM" id="MobiDB-lite"/>
    </source>
</evidence>
<proteinExistence type="predicted"/>
<comment type="caution">
    <text evidence="2">The sequence shown here is derived from an EMBL/GenBank/DDBJ whole genome shotgun (WGS) entry which is preliminary data.</text>
</comment>
<gene>
    <name evidence="2" type="ORF">AVEN_35761_1</name>
</gene>
<keyword evidence="3" id="KW-1185">Reference proteome</keyword>
<dbReference type="Proteomes" id="UP000499080">
    <property type="component" value="Unassembled WGS sequence"/>
</dbReference>
<dbReference type="GO" id="GO:0031083">
    <property type="term" value="C:BLOC-1 complex"/>
    <property type="evidence" value="ECO:0007669"/>
    <property type="project" value="TreeGrafter"/>
</dbReference>
<name>A0A4Y2FHZ1_ARAVE</name>
<dbReference type="InterPro" id="IPR028119">
    <property type="entry name" value="Snapin/Pallidin/Snn1"/>
</dbReference>
<dbReference type="OrthoDB" id="19659at2759"/>
<dbReference type="EMBL" id="BGPR01000955">
    <property type="protein sequence ID" value="GBM41190.1"/>
    <property type="molecule type" value="Genomic_DNA"/>
</dbReference>